<reference evidence="1" key="1">
    <citation type="submission" date="2022-07" db="EMBL/GenBank/DDBJ databases">
        <authorList>
            <person name="Macas J."/>
            <person name="Novak P."/>
            <person name="Neumann P."/>
        </authorList>
    </citation>
    <scope>NUCLEOTIDE SEQUENCE</scope>
</reference>
<accession>A0A9P1EJR8</accession>
<protein>
    <submittedName>
        <fullName evidence="1">Uncharacterized protein</fullName>
    </submittedName>
</protein>
<evidence type="ECO:0000313" key="2">
    <source>
        <dbReference type="Proteomes" id="UP001152484"/>
    </source>
</evidence>
<dbReference type="OrthoDB" id="1931940at2759"/>
<evidence type="ECO:0000313" key="1">
    <source>
        <dbReference type="EMBL" id="CAH9112178.1"/>
    </source>
</evidence>
<name>A0A9P1EJR8_CUSEU</name>
<gene>
    <name evidence="1" type="ORF">CEURO_LOCUS19537</name>
</gene>
<sequence length="142" mass="16424">MQQWVLKDQEAIRKYEEKGKASSQTTIAKRSTKCVCQGRGLCSLTDDGWSDQYKFSSAKISDVTSRFWFDSDKSRKSWFKGDLPENKEIFLYPRSISHAKESDSFTSAMYDESRAPFIDITHDLSSLPSQRFYFAKSNPFTK</sequence>
<organism evidence="1 2">
    <name type="scientific">Cuscuta europaea</name>
    <name type="common">European dodder</name>
    <dbReference type="NCBI Taxonomy" id="41803"/>
    <lineage>
        <taxon>Eukaryota</taxon>
        <taxon>Viridiplantae</taxon>
        <taxon>Streptophyta</taxon>
        <taxon>Embryophyta</taxon>
        <taxon>Tracheophyta</taxon>
        <taxon>Spermatophyta</taxon>
        <taxon>Magnoliopsida</taxon>
        <taxon>eudicotyledons</taxon>
        <taxon>Gunneridae</taxon>
        <taxon>Pentapetalae</taxon>
        <taxon>asterids</taxon>
        <taxon>lamiids</taxon>
        <taxon>Solanales</taxon>
        <taxon>Convolvulaceae</taxon>
        <taxon>Cuscuteae</taxon>
        <taxon>Cuscuta</taxon>
        <taxon>Cuscuta subgen. Cuscuta</taxon>
    </lineage>
</organism>
<dbReference type="AlphaFoldDB" id="A0A9P1EJR8"/>
<dbReference type="Proteomes" id="UP001152484">
    <property type="component" value="Unassembled WGS sequence"/>
</dbReference>
<proteinExistence type="predicted"/>
<comment type="caution">
    <text evidence="1">The sequence shown here is derived from an EMBL/GenBank/DDBJ whole genome shotgun (WGS) entry which is preliminary data.</text>
</comment>
<keyword evidence="2" id="KW-1185">Reference proteome</keyword>
<dbReference type="EMBL" id="CAMAPE010000058">
    <property type="protein sequence ID" value="CAH9112178.1"/>
    <property type="molecule type" value="Genomic_DNA"/>
</dbReference>